<protein>
    <recommendedName>
        <fullName evidence="3">Transferrin-binding protein B C-lobe/N-lobe beta barrel domain-containing protein</fullName>
    </recommendedName>
</protein>
<accession>A0A1V3IBD8</accession>
<name>A0A1V3IBD8_9PAST</name>
<dbReference type="AlphaFoldDB" id="A0A1V3IBD8"/>
<sequence length="272" mass="30716">MLSDQNTAYFRDLDFYQIAKQDKNNPNFYGWHEGSIENEGIEGIEIKSFELAGDMSPRNILTQAVRPERFNYIFKNTPYSTYGALFTNEHDVMMFTTRGSSAVVGETNNAYSIGKYRINDKGIKTDHIDFIDEVKGSATYKGEVLARTGELLTNKGVPSEYRRSLPFKDGNITINAHFGERPENSFITATLKSKTLGEQQFEKSRMTISDKRDIEFYRTNSTGVILDGLFIGQHADEAVGTIRYDSGAVDQGNGNYRYSSYNAVFSAEKQPK</sequence>
<evidence type="ECO:0000313" key="2">
    <source>
        <dbReference type="Proteomes" id="UP000189437"/>
    </source>
</evidence>
<evidence type="ECO:0000313" key="1">
    <source>
        <dbReference type="EMBL" id="OOF37196.1"/>
    </source>
</evidence>
<gene>
    <name evidence="1" type="ORF">BKK48_02630</name>
</gene>
<proteinExistence type="predicted"/>
<dbReference type="EMBL" id="MLHH01000005">
    <property type="protein sequence ID" value="OOF37196.1"/>
    <property type="molecule type" value="Genomic_DNA"/>
</dbReference>
<reference evidence="1 2" key="1">
    <citation type="submission" date="2016-10" db="EMBL/GenBank/DDBJ databases">
        <title>Rodentibacter gen. nov. and new species.</title>
        <authorList>
            <person name="Christensen H."/>
        </authorList>
    </citation>
    <scope>NUCLEOTIDE SEQUENCE [LARGE SCALE GENOMIC DNA]</scope>
    <source>
        <strain evidence="1 2">Ac69</strain>
    </source>
</reference>
<dbReference type="RefSeq" id="WP_077426652.1">
    <property type="nucleotide sequence ID" value="NZ_MLHH01000005.1"/>
</dbReference>
<comment type="caution">
    <text evidence="1">The sequence shown here is derived from an EMBL/GenBank/DDBJ whole genome shotgun (WGS) entry which is preliminary data.</text>
</comment>
<dbReference type="Proteomes" id="UP000189437">
    <property type="component" value="Unassembled WGS sequence"/>
</dbReference>
<dbReference type="STRING" id="1908258.BKK48_02630"/>
<dbReference type="OrthoDB" id="5679450at2"/>
<dbReference type="Gene3D" id="2.40.160.90">
    <property type="match status" value="1"/>
</dbReference>
<keyword evidence="2" id="KW-1185">Reference proteome</keyword>
<organism evidence="1 2">
    <name type="scientific">Rodentibacter heidelbergensis</name>
    <dbReference type="NCBI Taxonomy" id="1908258"/>
    <lineage>
        <taxon>Bacteria</taxon>
        <taxon>Pseudomonadati</taxon>
        <taxon>Pseudomonadota</taxon>
        <taxon>Gammaproteobacteria</taxon>
        <taxon>Pasteurellales</taxon>
        <taxon>Pasteurellaceae</taxon>
        <taxon>Rodentibacter</taxon>
    </lineage>
</organism>
<evidence type="ECO:0008006" key="3">
    <source>
        <dbReference type="Google" id="ProtNLM"/>
    </source>
</evidence>